<dbReference type="InterPro" id="IPR009045">
    <property type="entry name" value="Zn_M74/Hedgehog-like"/>
</dbReference>
<keyword evidence="2" id="KW-0812">Transmembrane</keyword>
<dbReference type="RefSeq" id="WP_028286911.1">
    <property type="nucleotide sequence ID" value="NZ_BMLF01000002.1"/>
</dbReference>
<proteinExistence type="predicted"/>
<keyword evidence="5" id="KW-1185">Reference proteome</keyword>
<dbReference type="Pfam" id="PF13539">
    <property type="entry name" value="Peptidase_M15_4"/>
    <property type="match status" value="1"/>
</dbReference>
<gene>
    <name evidence="4" type="ORF">GCM10011534_33180</name>
</gene>
<comment type="caution">
    <text evidence="4">The sequence shown here is derived from an EMBL/GenBank/DDBJ whole genome shotgun (WGS) entry which is preliminary data.</text>
</comment>
<reference evidence="4" key="2">
    <citation type="submission" date="2020-09" db="EMBL/GenBank/DDBJ databases">
        <authorList>
            <person name="Sun Q."/>
            <person name="Zhou Y."/>
        </authorList>
    </citation>
    <scope>NUCLEOTIDE SEQUENCE</scope>
    <source>
        <strain evidence="4">CGMCC 1.6293</strain>
    </source>
</reference>
<organism evidence="4 5">
    <name type="scientific">Pseudooceanicola nanhaiensis</name>
    <dbReference type="NCBI Taxonomy" id="375761"/>
    <lineage>
        <taxon>Bacteria</taxon>
        <taxon>Pseudomonadati</taxon>
        <taxon>Pseudomonadota</taxon>
        <taxon>Alphaproteobacteria</taxon>
        <taxon>Rhodobacterales</taxon>
        <taxon>Paracoccaceae</taxon>
        <taxon>Pseudooceanicola</taxon>
    </lineage>
</organism>
<sequence length="297" mass="32588">MDKRIIIAIVGAMGVILAGIAVLGWIALSGPRVPVYESDTFTEAGSDFDGPAIDSGARIELEKLRQQVEAMSERIEGLERDISELRSRPMPSAPPPAGQQQEGSAAFPRDGPNKIIDSYPQVVLIAARRTLNQGVRIATPSYLASIFGKPREDLTQDCRSMTNQRLKDKLVTEEVGPIRVTMLRPAIDSLRNVFAKIEATDPDLYARINTAGSLCVRLIRGSSSSISTHAFGLSLDLNIDGKLDTLGDGRTQLGLTILADFFRNEGWYWGAGFGREDSMHFEASRDLVERWIEEGKL</sequence>
<feature type="region of interest" description="Disordered" evidence="1">
    <location>
        <begin position="86"/>
        <end position="113"/>
    </location>
</feature>
<keyword evidence="2" id="KW-0472">Membrane</keyword>
<feature type="domain" description="Peptidase M15C" evidence="3">
    <location>
        <begin position="221"/>
        <end position="282"/>
    </location>
</feature>
<evidence type="ECO:0000259" key="3">
    <source>
        <dbReference type="Pfam" id="PF13539"/>
    </source>
</evidence>
<evidence type="ECO:0000256" key="2">
    <source>
        <dbReference type="SAM" id="Phobius"/>
    </source>
</evidence>
<keyword evidence="2" id="KW-1133">Transmembrane helix</keyword>
<dbReference type="GO" id="GO:0008233">
    <property type="term" value="F:peptidase activity"/>
    <property type="evidence" value="ECO:0007669"/>
    <property type="project" value="InterPro"/>
</dbReference>
<accession>A0A917T3Z2</accession>
<protein>
    <recommendedName>
        <fullName evidence="3">Peptidase M15C domain-containing protein</fullName>
    </recommendedName>
</protein>
<feature type="transmembrane region" description="Helical" evidence="2">
    <location>
        <begin position="5"/>
        <end position="28"/>
    </location>
</feature>
<dbReference type="AlphaFoldDB" id="A0A917T3Z2"/>
<dbReference type="InterPro" id="IPR039561">
    <property type="entry name" value="Peptidase_M15C"/>
</dbReference>
<evidence type="ECO:0000313" key="4">
    <source>
        <dbReference type="EMBL" id="GGM08538.1"/>
    </source>
</evidence>
<dbReference type="Proteomes" id="UP000649829">
    <property type="component" value="Unassembled WGS sequence"/>
</dbReference>
<reference evidence="4" key="1">
    <citation type="journal article" date="2014" name="Int. J. Syst. Evol. Microbiol.">
        <title>Complete genome sequence of Corynebacterium casei LMG S-19264T (=DSM 44701T), isolated from a smear-ripened cheese.</title>
        <authorList>
            <consortium name="US DOE Joint Genome Institute (JGI-PGF)"/>
            <person name="Walter F."/>
            <person name="Albersmeier A."/>
            <person name="Kalinowski J."/>
            <person name="Ruckert C."/>
        </authorList>
    </citation>
    <scope>NUCLEOTIDE SEQUENCE</scope>
    <source>
        <strain evidence="4">CGMCC 1.6293</strain>
    </source>
</reference>
<dbReference type="EMBL" id="BMLF01000002">
    <property type="protein sequence ID" value="GGM08538.1"/>
    <property type="molecule type" value="Genomic_DNA"/>
</dbReference>
<evidence type="ECO:0000256" key="1">
    <source>
        <dbReference type="SAM" id="MobiDB-lite"/>
    </source>
</evidence>
<name>A0A917T3Z2_9RHOB</name>
<dbReference type="SUPFAM" id="SSF55166">
    <property type="entry name" value="Hedgehog/DD-peptidase"/>
    <property type="match status" value="1"/>
</dbReference>
<evidence type="ECO:0000313" key="5">
    <source>
        <dbReference type="Proteomes" id="UP000649829"/>
    </source>
</evidence>